<dbReference type="PRINTS" id="PR00260">
    <property type="entry name" value="CHEMTRNSDUCR"/>
</dbReference>
<gene>
    <name evidence="8" type="ORF">HQN60_06495</name>
</gene>
<evidence type="ECO:0000256" key="4">
    <source>
        <dbReference type="PROSITE-ProRule" id="PRU00284"/>
    </source>
</evidence>
<name>A0A6M8SQH1_9NEIS</name>
<dbReference type="Gene3D" id="1.10.287.950">
    <property type="entry name" value="Methyl-accepting chemotaxis protein"/>
    <property type="match status" value="1"/>
</dbReference>
<dbReference type="Pfam" id="PF00015">
    <property type="entry name" value="MCPsignal"/>
    <property type="match status" value="1"/>
</dbReference>
<dbReference type="PROSITE" id="PS50111">
    <property type="entry name" value="CHEMOTAXIS_TRANSDUC_2"/>
    <property type="match status" value="1"/>
</dbReference>
<dbReference type="PROSITE" id="PS50885">
    <property type="entry name" value="HAMP"/>
    <property type="match status" value="1"/>
</dbReference>
<dbReference type="SMART" id="SM00304">
    <property type="entry name" value="HAMP"/>
    <property type="match status" value="1"/>
</dbReference>
<dbReference type="InterPro" id="IPR004090">
    <property type="entry name" value="Chemotax_Me-accpt_rcpt"/>
</dbReference>
<dbReference type="Pfam" id="PF00672">
    <property type="entry name" value="HAMP"/>
    <property type="match status" value="1"/>
</dbReference>
<dbReference type="GO" id="GO:0007165">
    <property type="term" value="P:signal transduction"/>
    <property type="evidence" value="ECO:0007669"/>
    <property type="project" value="UniProtKB-KW"/>
</dbReference>
<dbReference type="Proteomes" id="UP000504844">
    <property type="component" value="Chromosome"/>
</dbReference>
<dbReference type="PANTHER" id="PTHR32089:SF112">
    <property type="entry name" value="LYSOZYME-LIKE PROTEIN-RELATED"/>
    <property type="match status" value="1"/>
</dbReference>
<protein>
    <submittedName>
        <fullName evidence="8">Methyl-accepting chemotaxis protein</fullName>
    </submittedName>
</protein>
<evidence type="ECO:0000313" key="8">
    <source>
        <dbReference type="EMBL" id="QKJ66374.1"/>
    </source>
</evidence>
<comment type="subcellular location">
    <subcellularLocation>
        <location evidence="1">Membrane</location>
    </subcellularLocation>
</comment>
<dbReference type="PANTHER" id="PTHR32089">
    <property type="entry name" value="METHYL-ACCEPTING CHEMOTAXIS PROTEIN MCPB"/>
    <property type="match status" value="1"/>
</dbReference>
<keyword evidence="2 4" id="KW-0807">Transducer</keyword>
<dbReference type="EMBL" id="CP054143">
    <property type="protein sequence ID" value="QKJ66374.1"/>
    <property type="molecule type" value="Genomic_DNA"/>
</dbReference>
<accession>A0A6M8SQH1</accession>
<dbReference type="CDD" id="cd11386">
    <property type="entry name" value="MCP_signal"/>
    <property type="match status" value="1"/>
</dbReference>
<keyword evidence="5" id="KW-0472">Membrane</keyword>
<evidence type="ECO:0000259" key="7">
    <source>
        <dbReference type="PROSITE" id="PS50885"/>
    </source>
</evidence>
<dbReference type="InterPro" id="IPR003660">
    <property type="entry name" value="HAMP_dom"/>
</dbReference>
<evidence type="ECO:0000256" key="1">
    <source>
        <dbReference type="ARBA" id="ARBA00004370"/>
    </source>
</evidence>
<evidence type="ECO:0000256" key="3">
    <source>
        <dbReference type="ARBA" id="ARBA00029447"/>
    </source>
</evidence>
<dbReference type="GO" id="GO:0004888">
    <property type="term" value="F:transmembrane signaling receptor activity"/>
    <property type="evidence" value="ECO:0007669"/>
    <property type="project" value="InterPro"/>
</dbReference>
<feature type="domain" description="Methyl-accepting transducer" evidence="6">
    <location>
        <begin position="272"/>
        <end position="508"/>
    </location>
</feature>
<keyword evidence="5" id="KW-1133">Transmembrane helix</keyword>
<sequence>MFAKISTRLMLGFGLLLALLLAIIAISVLNIRNLQQSSAQILQSDVAVGDQAQEIRYLVTRTRQREKDLFFAVDVQNPDAVKKLKAEWDTQLTELNTAISAFSALPLSPELKSSAAQMPMQVKGYQDALNTVYSQIASGQITTPQQANLALEPYKQPIRDLSDTVKQSYDVSHQAMLAAQSKITEQADQSRNSLLLMGVIALLAGIAAAILISRSIIRPLHFMQHEIMQIDQQSDLTRRLPLDGGTELADMAQAINRLLGALAATLGELQQQSSQLKSSAQQLSSTSAQVKNSSEIQSDQSISMAATLEQISTSISHIANLSGDARQMSQQSGQAASHGVEHISTMVADISRIADSIRQAALTAEELDASSDRISGITMVIKDVADQTNLLALNAAIEAARAGEQGRGFAVVADEVRKLAEKTGRSAQEISAMISTIQHGAKNMAEQMRTSVSSVETGMQVAHNAGQAMSSISGSAQSVAQVIEEVNIALAEQSSASQMLANRVESIVQMIDENTQSTAHVAGTAQTLDTMADTLSNQIARYRVS</sequence>
<dbReference type="GO" id="GO:0006935">
    <property type="term" value="P:chemotaxis"/>
    <property type="evidence" value="ECO:0007669"/>
    <property type="project" value="InterPro"/>
</dbReference>
<dbReference type="GO" id="GO:0016020">
    <property type="term" value="C:membrane"/>
    <property type="evidence" value="ECO:0007669"/>
    <property type="project" value="UniProtKB-SubCell"/>
</dbReference>
<comment type="similarity">
    <text evidence="3">Belongs to the methyl-accepting chemotaxis (MCP) protein family.</text>
</comment>
<dbReference type="SMART" id="SM00283">
    <property type="entry name" value="MA"/>
    <property type="match status" value="1"/>
</dbReference>
<reference evidence="8 9" key="1">
    <citation type="submission" date="2020-05" db="EMBL/GenBank/DDBJ databases">
        <title>Complete genome sequence of Deefgea sp. D17.</title>
        <authorList>
            <person name="Bae J.-W."/>
            <person name="Han J.E."/>
        </authorList>
    </citation>
    <scope>NUCLEOTIDE SEQUENCE [LARGE SCALE GENOMIC DNA]</scope>
    <source>
        <strain evidence="8 9">D17</strain>
    </source>
</reference>
<dbReference type="InterPro" id="IPR024478">
    <property type="entry name" value="HlyB_4HB_MCP"/>
</dbReference>
<feature type="domain" description="HAMP" evidence="7">
    <location>
        <begin position="214"/>
        <end position="267"/>
    </location>
</feature>
<evidence type="ECO:0000313" key="9">
    <source>
        <dbReference type="Proteomes" id="UP000504844"/>
    </source>
</evidence>
<keyword evidence="9" id="KW-1185">Reference proteome</keyword>
<evidence type="ECO:0000259" key="6">
    <source>
        <dbReference type="PROSITE" id="PS50111"/>
    </source>
</evidence>
<dbReference type="KEGG" id="dee:HQN60_06495"/>
<dbReference type="CDD" id="cd06225">
    <property type="entry name" value="HAMP"/>
    <property type="match status" value="1"/>
</dbReference>
<feature type="transmembrane region" description="Helical" evidence="5">
    <location>
        <begin position="194"/>
        <end position="213"/>
    </location>
</feature>
<evidence type="ECO:0000256" key="2">
    <source>
        <dbReference type="ARBA" id="ARBA00023224"/>
    </source>
</evidence>
<organism evidence="8 9">
    <name type="scientific">Deefgea piscis</name>
    <dbReference type="NCBI Taxonomy" id="2739061"/>
    <lineage>
        <taxon>Bacteria</taxon>
        <taxon>Pseudomonadati</taxon>
        <taxon>Pseudomonadota</taxon>
        <taxon>Betaproteobacteria</taxon>
        <taxon>Neisseriales</taxon>
        <taxon>Chitinibacteraceae</taxon>
        <taxon>Deefgea</taxon>
    </lineage>
</organism>
<dbReference type="InterPro" id="IPR004089">
    <property type="entry name" value="MCPsignal_dom"/>
</dbReference>
<dbReference type="FunFam" id="1.10.287.950:FF:000001">
    <property type="entry name" value="Methyl-accepting chemotaxis sensory transducer"/>
    <property type="match status" value="1"/>
</dbReference>
<dbReference type="AlphaFoldDB" id="A0A6M8SQH1"/>
<proteinExistence type="inferred from homology"/>
<dbReference type="SUPFAM" id="SSF58104">
    <property type="entry name" value="Methyl-accepting chemotaxis protein (MCP) signaling domain"/>
    <property type="match status" value="1"/>
</dbReference>
<evidence type="ECO:0000256" key="5">
    <source>
        <dbReference type="SAM" id="Phobius"/>
    </source>
</evidence>
<keyword evidence="5" id="KW-0812">Transmembrane</keyword>
<dbReference type="RefSeq" id="WP_173532878.1">
    <property type="nucleotide sequence ID" value="NZ_CP054143.1"/>
</dbReference>
<dbReference type="Pfam" id="PF12729">
    <property type="entry name" value="4HB_MCP_1"/>
    <property type="match status" value="1"/>
</dbReference>